<reference evidence="1 2" key="1">
    <citation type="journal article" date="2019" name="Sci. Data">
        <title>Hybrid genome assembly and annotation of Danionella translucida.</title>
        <authorList>
            <person name="Kadobianskyi M."/>
            <person name="Schulze L."/>
            <person name="Schuelke M."/>
            <person name="Judkewitz B."/>
        </authorList>
    </citation>
    <scope>NUCLEOTIDE SEQUENCE [LARGE SCALE GENOMIC DNA]</scope>
    <source>
        <strain evidence="1 2">Bolton</strain>
    </source>
</reference>
<accession>A0A553Q208</accession>
<evidence type="ECO:0000313" key="2">
    <source>
        <dbReference type="Proteomes" id="UP000316079"/>
    </source>
</evidence>
<dbReference type="Proteomes" id="UP000316079">
    <property type="component" value="Unassembled WGS sequence"/>
</dbReference>
<dbReference type="AlphaFoldDB" id="A0A553Q208"/>
<comment type="caution">
    <text evidence="1">The sequence shown here is derived from an EMBL/GenBank/DDBJ whole genome shotgun (WGS) entry which is preliminary data.</text>
</comment>
<keyword evidence="2" id="KW-1185">Reference proteome</keyword>
<gene>
    <name evidence="1" type="ORF">DNTS_006290</name>
</gene>
<organism evidence="1 2">
    <name type="scientific">Danionella cerebrum</name>
    <dbReference type="NCBI Taxonomy" id="2873325"/>
    <lineage>
        <taxon>Eukaryota</taxon>
        <taxon>Metazoa</taxon>
        <taxon>Chordata</taxon>
        <taxon>Craniata</taxon>
        <taxon>Vertebrata</taxon>
        <taxon>Euteleostomi</taxon>
        <taxon>Actinopterygii</taxon>
        <taxon>Neopterygii</taxon>
        <taxon>Teleostei</taxon>
        <taxon>Ostariophysi</taxon>
        <taxon>Cypriniformes</taxon>
        <taxon>Danionidae</taxon>
        <taxon>Danioninae</taxon>
        <taxon>Danionella</taxon>
    </lineage>
</organism>
<dbReference type="EMBL" id="SRMA01026442">
    <property type="protein sequence ID" value="TRY83971.1"/>
    <property type="molecule type" value="Genomic_DNA"/>
</dbReference>
<name>A0A553Q208_9TELE</name>
<sequence length="105" mass="11630">MCPELSHEIKELAVGVLPNLLDRKGIESPLSQLGFSPGQHVGYTVPYPNMEEGTMFTPMSTADWIEFPDPAHCLFRRVCGRSLSVNPTASDPPMTALNPLRYMEP</sequence>
<protein>
    <submittedName>
        <fullName evidence="1">Uncharacterized protein</fullName>
    </submittedName>
</protein>
<evidence type="ECO:0000313" key="1">
    <source>
        <dbReference type="EMBL" id="TRY83971.1"/>
    </source>
</evidence>
<proteinExistence type="predicted"/>